<dbReference type="PANTHER" id="PTHR45745:SF1">
    <property type="entry name" value="PHOSPHOGLUCOMUTASE 2B-RELATED"/>
    <property type="match status" value="1"/>
</dbReference>
<gene>
    <name evidence="5" type="primary">pgmB</name>
    <name evidence="5" type="ORF">SPIL2461_LOCUS2342</name>
</gene>
<organism evidence="5 6">
    <name type="scientific">Symbiodinium pilosum</name>
    <name type="common">Dinoflagellate</name>
    <dbReference type="NCBI Taxonomy" id="2952"/>
    <lineage>
        <taxon>Eukaryota</taxon>
        <taxon>Sar</taxon>
        <taxon>Alveolata</taxon>
        <taxon>Dinophyceae</taxon>
        <taxon>Suessiales</taxon>
        <taxon>Symbiodiniaceae</taxon>
        <taxon>Symbiodinium</taxon>
    </lineage>
</organism>
<comment type="caution">
    <text evidence="5">The sequence shown here is derived from an EMBL/GenBank/DDBJ whole genome shotgun (WGS) entry which is preliminary data.</text>
</comment>
<dbReference type="GO" id="GO:0046872">
    <property type="term" value="F:metal ion binding"/>
    <property type="evidence" value="ECO:0007669"/>
    <property type="project" value="UniProtKB-KW"/>
</dbReference>
<dbReference type="EMBL" id="CAJNIZ010002547">
    <property type="protein sequence ID" value="CAE7211742.1"/>
    <property type="molecule type" value="Genomic_DNA"/>
</dbReference>
<dbReference type="PANTHER" id="PTHR45745">
    <property type="entry name" value="PHOSPHOMANNOMUTASE 45A"/>
    <property type="match status" value="1"/>
</dbReference>
<protein>
    <submittedName>
        <fullName evidence="5">PgmB protein</fullName>
    </submittedName>
</protein>
<dbReference type="OrthoDB" id="409777at2759"/>
<evidence type="ECO:0000256" key="3">
    <source>
        <dbReference type="ARBA" id="ARBA00023235"/>
    </source>
</evidence>
<dbReference type="InterPro" id="IPR016055">
    <property type="entry name" value="A-D-PHexomutase_a/b/a-I/II/III"/>
</dbReference>
<dbReference type="SUPFAM" id="SSF53738">
    <property type="entry name" value="Phosphoglucomutase, first 3 domains"/>
    <property type="match status" value="1"/>
</dbReference>
<dbReference type="GO" id="GO:0006166">
    <property type="term" value="P:purine ribonucleoside salvage"/>
    <property type="evidence" value="ECO:0007669"/>
    <property type="project" value="TreeGrafter"/>
</dbReference>
<dbReference type="AlphaFoldDB" id="A0A812JQG4"/>
<keyword evidence="1" id="KW-0479">Metal-binding</keyword>
<dbReference type="Pfam" id="PF02880">
    <property type="entry name" value="PGM_PMM_III"/>
    <property type="match status" value="1"/>
</dbReference>
<evidence type="ECO:0000259" key="4">
    <source>
        <dbReference type="Pfam" id="PF02880"/>
    </source>
</evidence>
<dbReference type="InterPro" id="IPR005846">
    <property type="entry name" value="A-D-PHexomutase_a/b/a-III"/>
</dbReference>
<reference evidence="5" key="1">
    <citation type="submission" date="2021-02" db="EMBL/GenBank/DDBJ databases">
        <authorList>
            <person name="Dougan E. K."/>
            <person name="Rhodes N."/>
            <person name="Thang M."/>
            <person name="Chan C."/>
        </authorList>
    </citation>
    <scope>NUCLEOTIDE SEQUENCE</scope>
</reference>
<accession>A0A812JQG4</accession>
<evidence type="ECO:0000256" key="1">
    <source>
        <dbReference type="ARBA" id="ARBA00022723"/>
    </source>
</evidence>
<evidence type="ECO:0000313" key="5">
    <source>
        <dbReference type="EMBL" id="CAE7211742.1"/>
    </source>
</evidence>
<keyword evidence="6" id="KW-1185">Reference proteome</keyword>
<evidence type="ECO:0000313" key="6">
    <source>
        <dbReference type="Proteomes" id="UP000649617"/>
    </source>
</evidence>
<feature type="domain" description="Alpha-D-phosphohexomutase alpha/beta/alpha" evidence="4">
    <location>
        <begin position="8"/>
        <end position="68"/>
    </location>
</feature>
<sequence>MGSRSADLRAEGFEVIFAYEEAIGFCIGDIVKDKDGIAAASVFVDMAKELQEEGLSCEQHLQRLYKEYGNFLSMNSYVKSPDPALTRRIFAAQRPEGKYCQKVADFAISDIRAFFDDACDR</sequence>
<name>A0A812JQG4_SYMPI</name>
<keyword evidence="2" id="KW-0460">Magnesium</keyword>
<evidence type="ECO:0000256" key="2">
    <source>
        <dbReference type="ARBA" id="ARBA00022842"/>
    </source>
</evidence>
<dbReference type="GO" id="GO:0005975">
    <property type="term" value="P:carbohydrate metabolic process"/>
    <property type="evidence" value="ECO:0007669"/>
    <property type="project" value="InterPro"/>
</dbReference>
<keyword evidence="3" id="KW-0413">Isomerase</keyword>
<feature type="non-terminal residue" evidence="5">
    <location>
        <position position="1"/>
    </location>
</feature>
<dbReference type="Proteomes" id="UP000649617">
    <property type="component" value="Unassembled WGS sequence"/>
</dbReference>
<dbReference type="GO" id="GO:0008973">
    <property type="term" value="F:phosphopentomutase activity"/>
    <property type="evidence" value="ECO:0007669"/>
    <property type="project" value="TreeGrafter"/>
</dbReference>
<dbReference type="Gene3D" id="3.40.120.10">
    <property type="entry name" value="Alpha-D-Glucose-1,6-Bisphosphate, subunit A, domain 3"/>
    <property type="match status" value="1"/>
</dbReference>
<dbReference type="GO" id="GO:0005634">
    <property type="term" value="C:nucleus"/>
    <property type="evidence" value="ECO:0007669"/>
    <property type="project" value="TreeGrafter"/>
</dbReference>
<proteinExistence type="predicted"/>